<accession>A0ABV6HPS2</accession>
<organism evidence="5 6">
    <name type="scientific">Olivibacter oleidegradans</name>
    <dbReference type="NCBI Taxonomy" id="760123"/>
    <lineage>
        <taxon>Bacteria</taxon>
        <taxon>Pseudomonadati</taxon>
        <taxon>Bacteroidota</taxon>
        <taxon>Sphingobacteriia</taxon>
        <taxon>Sphingobacteriales</taxon>
        <taxon>Sphingobacteriaceae</taxon>
        <taxon>Olivibacter</taxon>
    </lineage>
</organism>
<gene>
    <name evidence="5" type="ORF">ACFFI0_21280</name>
</gene>
<name>A0ABV6HPS2_9SPHI</name>
<evidence type="ECO:0000256" key="1">
    <source>
        <dbReference type="ARBA" id="ARBA00009865"/>
    </source>
</evidence>
<evidence type="ECO:0000256" key="4">
    <source>
        <dbReference type="RuleBase" id="RU361187"/>
    </source>
</evidence>
<dbReference type="RefSeq" id="WP_165446995.1">
    <property type="nucleotide sequence ID" value="NZ_JBHLWO010000002.1"/>
</dbReference>
<sequence length="328" mass="37334">MRQEMRLPLIVTGFFFILLWFGNLYAQEKPEMYFTDRSSGKPIAKDPKVIYFNDAYWMYYSIPGKEGKGWHIGIAKSNNLIDWEKVGTLNKMSTYEQNGLCAPGALVRGDTIHLFYQTYGNGPKDAICHAYSTDGIHFTRNNSNPIFRPTGDWNNGRAIDAEVCFFQEQYFLFFATRDPKGEIQMQGVAVAPKGTDFSKAHWKLAHDGPILKPELPWEGSCIEAASVIEKDNTLYMFYAGSYNNDPQQIGLAKSEDGVHWKRVVQEPFLANGKAGTWNQSESGHPDIFKTKNGKYYLFFQGNNTGDGLSWYLSNIQLKWTEALPKIHN</sequence>
<dbReference type="Proteomes" id="UP001589774">
    <property type="component" value="Unassembled WGS sequence"/>
</dbReference>
<keyword evidence="6" id="KW-1185">Reference proteome</keyword>
<protein>
    <submittedName>
        <fullName evidence="5">Family 43 glycosylhydrolase</fullName>
    </submittedName>
</protein>
<dbReference type="InterPro" id="IPR006710">
    <property type="entry name" value="Glyco_hydro_43"/>
</dbReference>
<dbReference type="PANTHER" id="PTHR35279">
    <property type="match status" value="1"/>
</dbReference>
<keyword evidence="3 4" id="KW-0326">Glycosidase</keyword>
<evidence type="ECO:0000313" key="5">
    <source>
        <dbReference type="EMBL" id="MFC0320871.1"/>
    </source>
</evidence>
<dbReference type="SUPFAM" id="SSF75005">
    <property type="entry name" value="Arabinanase/levansucrase/invertase"/>
    <property type="match status" value="1"/>
</dbReference>
<proteinExistence type="inferred from homology"/>
<dbReference type="Gene3D" id="2.115.10.20">
    <property type="entry name" value="Glycosyl hydrolase domain, family 43"/>
    <property type="match status" value="3"/>
</dbReference>
<keyword evidence="2 4" id="KW-0378">Hydrolase</keyword>
<evidence type="ECO:0000256" key="2">
    <source>
        <dbReference type="ARBA" id="ARBA00022801"/>
    </source>
</evidence>
<evidence type="ECO:0000313" key="6">
    <source>
        <dbReference type="Proteomes" id="UP001589774"/>
    </source>
</evidence>
<evidence type="ECO:0000256" key="3">
    <source>
        <dbReference type="ARBA" id="ARBA00023295"/>
    </source>
</evidence>
<dbReference type="Pfam" id="PF04616">
    <property type="entry name" value="Glyco_hydro_43"/>
    <property type="match status" value="1"/>
</dbReference>
<reference evidence="5 6" key="1">
    <citation type="submission" date="2024-09" db="EMBL/GenBank/DDBJ databases">
        <authorList>
            <person name="Sun Q."/>
            <person name="Mori K."/>
        </authorList>
    </citation>
    <scope>NUCLEOTIDE SEQUENCE [LARGE SCALE GENOMIC DNA]</scope>
    <source>
        <strain evidence="5 6">CCM 7765</strain>
    </source>
</reference>
<comment type="caution">
    <text evidence="5">The sequence shown here is derived from an EMBL/GenBank/DDBJ whole genome shotgun (WGS) entry which is preliminary data.</text>
</comment>
<dbReference type="InterPro" id="IPR023296">
    <property type="entry name" value="Glyco_hydro_beta-prop_sf"/>
</dbReference>
<comment type="similarity">
    <text evidence="1 4">Belongs to the glycosyl hydrolase 43 family.</text>
</comment>
<dbReference type="EMBL" id="JBHLWO010000002">
    <property type="protein sequence ID" value="MFC0320871.1"/>
    <property type="molecule type" value="Genomic_DNA"/>
</dbReference>
<dbReference type="PANTHER" id="PTHR35279:SF1">
    <property type="entry name" value="ARABINANASE_LEVANSUCRASE_INVERTASE"/>
    <property type="match status" value="1"/>
</dbReference>